<dbReference type="SUPFAM" id="SSF55031">
    <property type="entry name" value="Bacterial exopeptidase dimerisation domain"/>
    <property type="match status" value="1"/>
</dbReference>
<evidence type="ECO:0000259" key="6">
    <source>
        <dbReference type="Pfam" id="PF07687"/>
    </source>
</evidence>
<evidence type="ECO:0000256" key="1">
    <source>
        <dbReference type="ARBA" id="ARBA00022605"/>
    </source>
</evidence>
<proteinExistence type="predicted"/>
<dbReference type="FunFam" id="3.30.70.360:FF:000001">
    <property type="entry name" value="N-acetyldiaminopimelate deacetylase"/>
    <property type="match status" value="1"/>
</dbReference>
<dbReference type="InterPro" id="IPR017439">
    <property type="entry name" value="Amidohydrolase"/>
</dbReference>
<dbReference type="GO" id="GO:0046872">
    <property type="term" value="F:metal ion binding"/>
    <property type="evidence" value="ECO:0007669"/>
    <property type="project" value="UniProtKB-KW"/>
</dbReference>
<feature type="binding site" evidence="5">
    <location>
        <position position="96"/>
    </location>
    <ligand>
        <name>Mn(2+)</name>
        <dbReference type="ChEBI" id="CHEBI:29035"/>
        <label>2</label>
    </ligand>
</feature>
<dbReference type="Gene3D" id="3.30.70.360">
    <property type="match status" value="1"/>
</dbReference>
<keyword evidence="5" id="KW-0479">Metal-binding</keyword>
<dbReference type="InterPro" id="IPR036264">
    <property type="entry name" value="Bact_exopeptidase_dim_dom"/>
</dbReference>
<sequence length="376" mass="41429">MGYSQTELIKIRRELHQIPEIGLEEYETQRYLLTKISELPQEKLTVSTWQTGIIVKVKGSVGKRSLGWRTDMDGLPITEETGLAFASRHPGKMHACGHDCHMTIALGLLANVIEADLADDYYLIFQPAEENEAGGKLMYEAGVFDGVTLDELYALHVQPSLPVGTIATKAGAFCAGDCEFRVRFKGKGGHGAYPHLSNDMIVAATQFVQQIQTIVSRNVDPLAGAVVTVASFHAGEATNVIPEIATVAGSIRSLDQDVNQLTQRRLKEIAEGVAHSFQCEVEVILDQKGYLPVINQPETTDKLMRFAEENGEVNFELAQTAMVAEDFGYLLSKFPGTMFSLGVETPYDLHHNRMSPDERALGIAVDFVFQYFSQLS</sequence>
<dbReference type="RefSeq" id="WP_209531827.1">
    <property type="nucleotide sequence ID" value="NZ_JAEEGA010000020.1"/>
</dbReference>
<keyword evidence="2" id="KW-0378">Hydrolase</keyword>
<dbReference type="AlphaFoldDB" id="A0A940PHX1"/>
<evidence type="ECO:0000256" key="4">
    <source>
        <dbReference type="ARBA" id="ARBA00023154"/>
    </source>
</evidence>
<comment type="caution">
    <text evidence="7">The sequence shown here is derived from an EMBL/GenBank/DDBJ whole genome shotgun (WGS) entry which is preliminary data.</text>
</comment>
<feature type="binding site" evidence="5">
    <location>
        <position position="130"/>
    </location>
    <ligand>
        <name>Mn(2+)</name>
        <dbReference type="ChEBI" id="CHEBI:29035"/>
        <label>2</label>
    </ligand>
</feature>
<feature type="domain" description="Peptidase M20 dimerisation" evidence="6">
    <location>
        <begin position="178"/>
        <end position="271"/>
    </location>
</feature>
<evidence type="ECO:0000256" key="5">
    <source>
        <dbReference type="PIRSR" id="PIRSR005962-1"/>
    </source>
</evidence>
<feature type="binding site" evidence="5">
    <location>
        <position position="98"/>
    </location>
    <ligand>
        <name>Mn(2+)</name>
        <dbReference type="ChEBI" id="CHEBI:29035"/>
        <label>2</label>
    </ligand>
</feature>
<dbReference type="Proteomes" id="UP000674938">
    <property type="component" value="Unassembled WGS sequence"/>
</dbReference>
<evidence type="ECO:0000256" key="3">
    <source>
        <dbReference type="ARBA" id="ARBA00022915"/>
    </source>
</evidence>
<keyword evidence="4" id="KW-0457">Lysine biosynthesis</keyword>
<reference evidence="7" key="1">
    <citation type="submission" date="2020-12" db="EMBL/GenBank/DDBJ databases">
        <title>Vagococcus allomyrinae sp. nov. and Enterococcus lavae sp. nov., isolated from the larvae of Allomyrina dichotoma.</title>
        <authorList>
            <person name="Lee S.D."/>
        </authorList>
    </citation>
    <scope>NUCLEOTIDE SEQUENCE</scope>
    <source>
        <strain evidence="7">BWB3-3</strain>
    </source>
</reference>
<evidence type="ECO:0000313" key="7">
    <source>
        <dbReference type="EMBL" id="MBP1043896.1"/>
    </source>
</evidence>
<feature type="binding site" evidence="5">
    <location>
        <position position="350"/>
    </location>
    <ligand>
        <name>Mn(2+)</name>
        <dbReference type="ChEBI" id="CHEBI:29035"/>
        <label>2</label>
    </ligand>
</feature>
<dbReference type="NCBIfam" id="TIGR01891">
    <property type="entry name" value="amidohydrolases"/>
    <property type="match status" value="1"/>
</dbReference>
<feature type="binding site" evidence="5">
    <location>
        <position position="156"/>
    </location>
    <ligand>
        <name>Mn(2+)</name>
        <dbReference type="ChEBI" id="CHEBI:29035"/>
        <label>2</label>
    </ligand>
</feature>
<keyword evidence="3" id="KW-0220">Diaminopimelate biosynthesis</keyword>
<evidence type="ECO:0000313" key="8">
    <source>
        <dbReference type="Proteomes" id="UP000674938"/>
    </source>
</evidence>
<dbReference type="PANTHER" id="PTHR11014">
    <property type="entry name" value="PEPTIDASE M20 FAMILY MEMBER"/>
    <property type="match status" value="1"/>
</dbReference>
<dbReference type="EMBL" id="JAEEGA010000020">
    <property type="protein sequence ID" value="MBP1043896.1"/>
    <property type="molecule type" value="Genomic_DNA"/>
</dbReference>
<protein>
    <submittedName>
        <fullName evidence="7">N-acetyldiaminopimelate deacetylase</fullName>
    </submittedName>
</protein>
<dbReference type="Gene3D" id="3.40.630.10">
    <property type="entry name" value="Zn peptidases"/>
    <property type="match status" value="1"/>
</dbReference>
<dbReference type="PANTHER" id="PTHR11014:SF98">
    <property type="entry name" value="N-ACETYLDIAMINOPIMELATE DEACETYLASE"/>
    <property type="match status" value="1"/>
</dbReference>
<keyword evidence="1" id="KW-0028">Amino-acid biosynthesis</keyword>
<dbReference type="PIRSF" id="PIRSF005962">
    <property type="entry name" value="Pept_M20D_amidohydro"/>
    <property type="match status" value="1"/>
</dbReference>
<dbReference type="Pfam" id="PF07687">
    <property type="entry name" value="M20_dimer"/>
    <property type="match status" value="1"/>
</dbReference>
<gene>
    <name evidence="7" type="ORF">I6N95_22975</name>
</gene>
<dbReference type="GO" id="GO:0050118">
    <property type="term" value="F:N-acetyldiaminopimelate deacetylase activity"/>
    <property type="evidence" value="ECO:0007669"/>
    <property type="project" value="TreeGrafter"/>
</dbReference>
<dbReference type="SUPFAM" id="SSF53187">
    <property type="entry name" value="Zn-dependent exopeptidases"/>
    <property type="match status" value="1"/>
</dbReference>
<dbReference type="GO" id="GO:0019877">
    <property type="term" value="P:diaminopimelate biosynthetic process"/>
    <property type="evidence" value="ECO:0007669"/>
    <property type="project" value="UniProtKB-KW"/>
</dbReference>
<dbReference type="InterPro" id="IPR011650">
    <property type="entry name" value="Peptidase_M20_dimer"/>
</dbReference>
<keyword evidence="5" id="KW-0464">Manganese</keyword>
<dbReference type="Pfam" id="PF01546">
    <property type="entry name" value="Peptidase_M20"/>
    <property type="match status" value="1"/>
</dbReference>
<dbReference type="GO" id="GO:0009085">
    <property type="term" value="P:lysine biosynthetic process"/>
    <property type="evidence" value="ECO:0007669"/>
    <property type="project" value="UniProtKB-KW"/>
</dbReference>
<name>A0A940PHX1_9ENTE</name>
<dbReference type="InterPro" id="IPR002933">
    <property type="entry name" value="Peptidase_M20"/>
</dbReference>
<accession>A0A940PHX1</accession>
<evidence type="ECO:0000256" key="2">
    <source>
        <dbReference type="ARBA" id="ARBA00022801"/>
    </source>
</evidence>
<keyword evidence="8" id="KW-1185">Reference proteome</keyword>
<organism evidence="7 8">
    <name type="scientific">Vagococcus allomyrinae</name>
    <dbReference type="NCBI Taxonomy" id="2794353"/>
    <lineage>
        <taxon>Bacteria</taxon>
        <taxon>Bacillati</taxon>
        <taxon>Bacillota</taxon>
        <taxon>Bacilli</taxon>
        <taxon>Lactobacillales</taxon>
        <taxon>Enterococcaceae</taxon>
        <taxon>Vagococcus</taxon>
    </lineage>
</organism>
<comment type="cofactor">
    <cofactor evidence="5">
        <name>Mn(2+)</name>
        <dbReference type="ChEBI" id="CHEBI:29035"/>
    </cofactor>
    <text evidence="5">The Mn(2+) ion enhances activity.</text>
</comment>
<dbReference type="CDD" id="cd05670">
    <property type="entry name" value="M20_Acy1_YkuR-like"/>
    <property type="match status" value="1"/>
</dbReference>